<feature type="domain" description="Methyltransferase" evidence="2">
    <location>
        <begin position="60"/>
        <end position="151"/>
    </location>
</feature>
<dbReference type="AlphaFoldDB" id="A0A087D1V9"/>
<dbReference type="SUPFAM" id="SSF53335">
    <property type="entry name" value="S-adenosyl-L-methionine-dependent methyltransferases"/>
    <property type="match status" value="1"/>
</dbReference>
<evidence type="ECO:0000259" key="2">
    <source>
        <dbReference type="Pfam" id="PF13649"/>
    </source>
</evidence>
<dbReference type="RefSeq" id="WP_160257612.1">
    <property type="nucleotide sequence ID" value="NZ_JGZL01000008.1"/>
</dbReference>
<proteinExistence type="predicted"/>
<dbReference type="InterPro" id="IPR029063">
    <property type="entry name" value="SAM-dependent_MTases_sf"/>
</dbReference>
<accession>A0A087D1V9</accession>
<protein>
    <submittedName>
        <fullName evidence="3">Methyltransferase domain protein</fullName>
    </submittedName>
</protein>
<dbReference type="Proteomes" id="UP000029078">
    <property type="component" value="Unassembled WGS sequence"/>
</dbReference>
<dbReference type="eggNOG" id="COG2226">
    <property type="taxonomic scope" value="Bacteria"/>
</dbReference>
<evidence type="ECO:0000256" key="1">
    <source>
        <dbReference type="SAM" id="MobiDB-lite"/>
    </source>
</evidence>
<dbReference type="InterPro" id="IPR041698">
    <property type="entry name" value="Methyltransf_25"/>
</dbReference>
<keyword evidence="3" id="KW-0808">Transferase</keyword>
<reference evidence="3 4" key="1">
    <citation type="submission" date="2014-03" db="EMBL/GenBank/DDBJ databases">
        <title>Genomics of Bifidobacteria.</title>
        <authorList>
            <person name="Ventura M."/>
            <person name="Milani C."/>
            <person name="Lugli G.A."/>
        </authorList>
    </citation>
    <scope>NUCLEOTIDE SEQUENCE [LARGE SCALE GENOMIC DNA]</scope>
    <source>
        <strain evidence="3 4">LMG 21811</strain>
    </source>
</reference>
<gene>
    <name evidence="3" type="ORF">BRUM_1293</name>
</gene>
<dbReference type="CDD" id="cd02440">
    <property type="entry name" value="AdoMet_MTases"/>
    <property type="match status" value="1"/>
</dbReference>
<comment type="caution">
    <text evidence="3">The sequence shown here is derived from an EMBL/GenBank/DDBJ whole genome shotgun (WGS) entry which is preliminary data.</text>
</comment>
<feature type="compositionally biased region" description="Basic and acidic residues" evidence="1">
    <location>
        <begin position="1"/>
        <end position="12"/>
    </location>
</feature>
<dbReference type="STRING" id="78346.BRUM_1293"/>
<dbReference type="EMBL" id="JGZL01000008">
    <property type="protein sequence ID" value="KFI89509.1"/>
    <property type="molecule type" value="Genomic_DNA"/>
</dbReference>
<organism evidence="3 4">
    <name type="scientific">Bifidobacterium ruminantium</name>
    <dbReference type="NCBI Taxonomy" id="78346"/>
    <lineage>
        <taxon>Bacteria</taxon>
        <taxon>Bacillati</taxon>
        <taxon>Actinomycetota</taxon>
        <taxon>Actinomycetes</taxon>
        <taxon>Bifidobacteriales</taxon>
        <taxon>Bifidobacteriaceae</taxon>
        <taxon>Bifidobacterium</taxon>
    </lineage>
</organism>
<dbReference type="Gene3D" id="3.40.50.150">
    <property type="entry name" value="Vaccinia Virus protein VP39"/>
    <property type="match status" value="1"/>
</dbReference>
<evidence type="ECO:0000313" key="4">
    <source>
        <dbReference type="Proteomes" id="UP000029078"/>
    </source>
</evidence>
<evidence type="ECO:0000313" key="3">
    <source>
        <dbReference type="EMBL" id="KFI89509.1"/>
    </source>
</evidence>
<dbReference type="GO" id="GO:0008168">
    <property type="term" value="F:methyltransferase activity"/>
    <property type="evidence" value="ECO:0007669"/>
    <property type="project" value="UniProtKB-KW"/>
</dbReference>
<feature type="region of interest" description="Disordered" evidence="1">
    <location>
        <begin position="1"/>
        <end position="30"/>
    </location>
</feature>
<dbReference type="GO" id="GO:0032259">
    <property type="term" value="P:methylation"/>
    <property type="evidence" value="ECO:0007669"/>
    <property type="project" value="UniProtKB-KW"/>
</dbReference>
<sequence length="256" mass="28506">MTAKSNGKESHMSQDPYKGNATVLDDTRRQRPNIYESRLRLLHKALTTTPEGEASDPGSILSIGVGSGIFETLLNQRYGIEVRQAIEPSASLGAQARAKGLNTIQATAQEFDYDQAPYDTIIYNGSSFGFIPDDEIVDTFTRNRNALSPNGRIVLTDVPAESALGLVLRLRQTAGLDDALVKHLLEGTAFFNVDTHLYKPYWHEIPWYDHALKEAGFERIGHWQTLLENPPYHNEEPHDPEPGYQRGNYVAIVAGI</sequence>
<dbReference type="Pfam" id="PF13649">
    <property type="entry name" value="Methyltransf_25"/>
    <property type="match status" value="1"/>
</dbReference>
<keyword evidence="4" id="KW-1185">Reference proteome</keyword>
<name>A0A087D1V9_BIFRU</name>
<keyword evidence="3" id="KW-0489">Methyltransferase</keyword>